<proteinExistence type="predicted"/>
<sequence length="242" mass="26558">MRSLFLVFVALIGETNSDANCAFQLSAFNGGDCIAVDLPNTAGVSTNFLSCYLERPYLCRAVIVAPATTVGFYCCSNNVDGDAALAEVNYLYDRASVGNAFTTTITPCVNAGDRCIELSHFCRDPSYFEYMRINCMYTCGFCGSLTAPALCRDSASVNCKGQAALCQDPLYFTYMTTNCRLTCNRCGPYWTWYNATTTASPTIIIAPTLCVDIKHDCTRRHCGHHGKEAYGRRVCQRTCNSC</sequence>
<reference evidence="2" key="1">
    <citation type="submission" date="2016-11" db="UniProtKB">
        <authorList>
            <consortium name="WormBaseParasite"/>
        </authorList>
    </citation>
    <scope>IDENTIFICATION</scope>
    <source>
        <strain evidence="2">KR3021</strain>
    </source>
</reference>
<dbReference type="WBParaSite" id="RSKR_0000217100.1">
    <property type="protein sequence ID" value="RSKR_0000217100.1"/>
    <property type="gene ID" value="RSKR_0000217100"/>
</dbReference>
<protein>
    <submittedName>
        <fullName evidence="2">ShKT domain-containing protein</fullName>
    </submittedName>
</protein>
<dbReference type="Proteomes" id="UP000095286">
    <property type="component" value="Unplaced"/>
</dbReference>
<evidence type="ECO:0000313" key="2">
    <source>
        <dbReference type="WBParaSite" id="RSKR_0000217100.1"/>
    </source>
</evidence>
<name>A0AC35TLX1_9BILA</name>
<accession>A0AC35TLX1</accession>
<organism evidence="1 2">
    <name type="scientific">Rhabditophanes sp. KR3021</name>
    <dbReference type="NCBI Taxonomy" id="114890"/>
    <lineage>
        <taxon>Eukaryota</taxon>
        <taxon>Metazoa</taxon>
        <taxon>Ecdysozoa</taxon>
        <taxon>Nematoda</taxon>
        <taxon>Chromadorea</taxon>
        <taxon>Rhabditida</taxon>
        <taxon>Tylenchina</taxon>
        <taxon>Panagrolaimomorpha</taxon>
        <taxon>Strongyloidoidea</taxon>
        <taxon>Alloionematidae</taxon>
        <taxon>Rhabditophanes</taxon>
    </lineage>
</organism>
<evidence type="ECO:0000313" key="1">
    <source>
        <dbReference type="Proteomes" id="UP000095286"/>
    </source>
</evidence>